<proteinExistence type="predicted"/>
<name>A0AAU8IIP3_9BACL</name>
<reference evidence="1" key="1">
    <citation type="submission" date="2024-06" db="EMBL/GenBank/DDBJ databases">
        <authorList>
            <person name="Fan A."/>
            <person name="Zhang F.Y."/>
            <person name="Zhang L."/>
        </authorList>
    </citation>
    <scope>NUCLEOTIDE SEQUENCE</scope>
    <source>
        <strain evidence="1">Y61</strain>
    </source>
</reference>
<dbReference type="AlphaFoldDB" id="A0AAU8IIP3"/>
<dbReference type="EMBL" id="CP159510">
    <property type="protein sequence ID" value="XCJ17810.1"/>
    <property type="molecule type" value="Genomic_DNA"/>
</dbReference>
<dbReference type="RefSeq" id="WP_240697234.1">
    <property type="nucleotide sequence ID" value="NZ_CP159510.1"/>
</dbReference>
<organism evidence="1">
    <name type="scientific">Sporolactobacillus sp. Y61</name>
    <dbReference type="NCBI Taxonomy" id="3160863"/>
    <lineage>
        <taxon>Bacteria</taxon>
        <taxon>Bacillati</taxon>
        <taxon>Bacillota</taxon>
        <taxon>Bacilli</taxon>
        <taxon>Bacillales</taxon>
        <taxon>Sporolactobacillaceae</taxon>
        <taxon>Sporolactobacillus</taxon>
    </lineage>
</organism>
<gene>
    <name evidence="1" type="ORF">ABNN70_04850</name>
</gene>
<evidence type="ECO:0000313" key="1">
    <source>
        <dbReference type="EMBL" id="XCJ17810.1"/>
    </source>
</evidence>
<sequence>MDLLEERLLFRKDHFYMADQDGEGHLLTQDEEGEPHVIADGTDILTGDSWFHEHFVVA</sequence>
<accession>A0AAU8IIP3</accession>
<protein>
    <submittedName>
        <fullName evidence="1">Uncharacterized protein</fullName>
    </submittedName>
</protein>